<sequence length="183" mass="20186">MQSCAIAWSLSNQLCLFVVHFLTVSMADQFTDDQISEFQGAFGLLDKDGDGHITAKDVGTLMRAFGQVPTEVGLQGMFDKVDADRDGAIDFQDFIEFMAGRMEGLKEAFRCLDPNRDGFVSVDELRRVLTTLWGQLTDEEADDLIRATDADCDGKINYNEFLRFMTTDWPSASGGGPSAVLTS</sequence>
<dbReference type="FunFam" id="1.10.238.10:FF:000178">
    <property type="entry name" value="Calmodulin-2 A"/>
    <property type="match status" value="1"/>
</dbReference>
<dbReference type="Pfam" id="PF13499">
    <property type="entry name" value="EF-hand_7"/>
    <property type="match status" value="2"/>
</dbReference>
<dbReference type="AlphaFoldDB" id="A0ABD3LKC5"/>
<dbReference type="CDD" id="cd00051">
    <property type="entry name" value="EFh"/>
    <property type="match status" value="2"/>
</dbReference>
<dbReference type="PROSITE" id="PS50222">
    <property type="entry name" value="EF_HAND_2"/>
    <property type="match status" value="4"/>
</dbReference>
<evidence type="ECO:0000256" key="5">
    <source>
        <dbReference type="SAM" id="SignalP"/>
    </source>
</evidence>
<dbReference type="InterPro" id="IPR050230">
    <property type="entry name" value="CALM/Myosin/TropC-like"/>
</dbReference>
<dbReference type="GO" id="GO:0043226">
    <property type="term" value="C:organelle"/>
    <property type="evidence" value="ECO:0007669"/>
    <property type="project" value="UniProtKB-ARBA"/>
</dbReference>
<dbReference type="InterPro" id="IPR018247">
    <property type="entry name" value="EF_Hand_1_Ca_BS"/>
</dbReference>
<dbReference type="PROSITE" id="PS00018">
    <property type="entry name" value="EF_HAND_1"/>
    <property type="match status" value="3"/>
</dbReference>
<keyword evidence="5" id="KW-0732">Signal</keyword>
<proteinExistence type="inferred from homology"/>
<dbReference type="SUPFAM" id="SSF47473">
    <property type="entry name" value="EF-hand"/>
    <property type="match status" value="1"/>
</dbReference>
<feature type="signal peptide" evidence="5">
    <location>
        <begin position="1"/>
        <end position="27"/>
    </location>
</feature>
<dbReference type="SMART" id="SM00054">
    <property type="entry name" value="EFh"/>
    <property type="match status" value="4"/>
</dbReference>
<comment type="caution">
    <text evidence="7">The sequence shown here is derived from an EMBL/GenBank/DDBJ whole genome shotgun (WGS) entry which is preliminary data.</text>
</comment>
<evidence type="ECO:0000256" key="3">
    <source>
        <dbReference type="ARBA" id="ARBA00022737"/>
    </source>
</evidence>
<dbReference type="GO" id="GO:0046872">
    <property type="term" value="F:metal ion binding"/>
    <property type="evidence" value="ECO:0007669"/>
    <property type="project" value="UniProtKB-KW"/>
</dbReference>
<dbReference type="Gene3D" id="1.10.238.10">
    <property type="entry name" value="EF-hand"/>
    <property type="match status" value="2"/>
</dbReference>
<feature type="domain" description="EF-hand" evidence="6">
    <location>
        <begin position="33"/>
        <end position="68"/>
    </location>
</feature>
<dbReference type="InterPro" id="IPR002048">
    <property type="entry name" value="EF_hand_dom"/>
</dbReference>
<name>A0ABD3LKC5_EUCGL</name>
<reference evidence="7 8" key="1">
    <citation type="submission" date="2024-11" db="EMBL/GenBank/DDBJ databases">
        <title>Chromosome-level genome assembly of Eucalyptus globulus Labill. provides insights into its genome evolution.</title>
        <authorList>
            <person name="Li X."/>
        </authorList>
    </citation>
    <scope>NUCLEOTIDE SEQUENCE [LARGE SCALE GENOMIC DNA]</scope>
    <source>
        <strain evidence="7">CL2024</strain>
        <tissue evidence="7">Fresh tender leaves</tissue>
    </source>
</reference>
<feature type="domain" description="EF-hand" evidence="6">
    <location>
        <begin position="100"/>
        <end position="135"/>
    </location>
</feature>
<evidence type="ECO:0000313" key="8">
    <source>
        <dbReference type="Proteomes" id="UP001634007"/>
    </source>
</evidence>
<gene>
    <name evidence="7" type="ORF">ACJRO7_012960</name>
</gene>
<evidence type="ECO:0000256" key="1">
    <source>
        <dbReference type="ARBA" id="ARBA00009763"/>
    </source>
</evidence>
<keyword evidence="3" id="KW-0677">Repeat</keyword>
<dbReference type="PANTHER" id="PTHR23048">
    <property type="entry name" value="MYOSIN LIGHT CHAIN 1, 3"/>
    <property type="match status" value="1"/>
</dbReference>
<dbReference type="InterPro" id="IPR011992">
    <property type="entry name" value="EF-hand-dom_pair"/>
</dbReference>
<dbReference type="EMBL" id="JBJKBG010000002">
    <property type="protein sequence ID" value="KAL3752230.1"/>
    <property type="molecule type" value="Genomic_DNA"/>
</dbReference>
<evidence type="ECO:0000313" key="7">
    <source>
        <dbReference type="EMBL" id="KAL3752230.1"/>
    </source>
</evidence>
<evidence type="ECO:0000256" key="4">
    <source>
        <dbReference type="ARBA" id="ARBA00022837"/>
    </source>
</evidence>
<evidence type="ECO:0000256" key="2">
    <source>
        <dbReference type="ARBA" id="ARBA00022723"/>
    </source>
</evidence>
<dbReference type="PANTHER" id="PTHR23048:SF53">
    <property type="entry name" value="CALMODULIN"/>
    <property type="match status" value="1"/>
</dbReference>
<feature type="chain" id="PRO_5044836513" description="EF-hand domain-containing protein" evidence="5">
    <location>
        <begin position="28"/>
        <end position="183"/>
    </location>
</feature>
<organism evidence="7 8">
    <name type="scientific">Eucalyptus globulus</name>
    <name type="common">Tasmanian blue gum</name>
    <dbReference type="NCBI Taxonomy" id="34317"/>
    <lineage>
        <taxon>Eukaryota</taxon>
        <taxon>Viridiplantae</taxon>
        <taxon>Streptophyta</taxon>
        <taxon>Embryophyta</taxon>
        <taxon>Tracheophyta</taxon>
        <taxon>Spermatophyta</taxon>
        <taxon>Magnoliopsida</taxon>
        <taxon>eudicotyledons</taxon>
        <taxon>Gunneridae</taxon>
        <taxon>Pentapetalae</taxon>
        <taxon>rosids</taxon>
        <taxon>malvids</taxon>
        <taxon>Myrtales</taxon>
        <taxon>Myrtaceae</taxon>
        <taxon>Myrtoideae</taxon>
        <taxon>Eucalypteae</taxon>
        <taxon>Eucalyptus</taxon>
    </lineage>
</organism>
<comment type="similarity">
    <text evidence="1">Belongs to the calmodulin family.</text>
</comment>
<protein>
    <recommendedName>
        <fullName evidence="6">EF-hand domain-containing protein</fullName>
    </recommendedName>
</protein>
<keyword evidence="4" id="KW-0106">Calcium</keyword>
<feature type="domain" description="EF-hand" evidence="6">
    <location>
        <begin position="136"/>
        <end position="171"/>
    </location>
</feature>
<keyword evidence="2" id="KW-0479">Metal-binding</keyword>
<keyword evidence="8" id="KW-1185">Reference proteome</keyword>
<feature type="domain" description="EF-hand" evidence="6">
    <location>
        <begin position="69"/>
        <end position="98"/>
    </location>
</feature>
<accession>A0ABD3LKC5</accession>
<evidence type="ECO:0000259" key="6">
    <source>
        <dbReference type="PROSITE" id="PS50222"/>
    </source>
</evidence>
<dbReference type="Proteomes" id="UP001634007">
    <property type="component" value="Unassembled WGS sequence"/>
</dbReference>